<sequence>MTSMNASGDSQSLSIKPQLQHCFMAGLRFDTELEYLEEQGRWEPLCSEQDGTSIATAVQKKISLLVRINDLLRDAPQAVPETTVEWQSWLDEAGAQYQAKTLESSMHAMAQPLLKGLSSDGVMLVQLALPKEGKRWMLVTGVECEHSATRPPKLRSLLVFDPQVPGVWACGHNARVALPNNHKSDALGLQHTLCIYRTLDGGYLACTAQRIVAIQTMA</sequence>
<protein>
    <submittedName>
        <fullName evidence="1">Uncharacterized protein</fullName>
    </submittedName>
</protein>
<dbReference type="Proteomes" id="UP000306236">
    <property type="component" value="Unassembled WGS sequence"/>
</dbReference>
<organism evidence="1 2">
    <name type="scientific">Lampropedia aestuarii</name>
    <dbReference type="NCBI Taxonomy" id="2562762"/>
    <lineage>
        <taxon>Bacteria</taxon>
        <taxon>Pseudomonadati</taxon>
        <taxon>Pseudomonadota</taxon>
        <taxon>Betaproteobacteria</taxon>
        <taxon>Burkholderiales</taxon>
        <taxon>Comamonadaceae</taxon>
        <taxon>Lampropedia</taxon>
    </lineage>
</organism>
<gene>
    <name evidence="1" type="ORF">E8K88_13890</name>
</gene>
<dbReference type="RefSeq" id="WP_136407284.1">
    <property type="nucleotide sequence ID" value="NZ_SSWX01000020.1"/>
</dbReference>
<accession>A0A4S5BHI5</accession>
<dbReference type="AlphaFoldDB" id="A0A4S5BHI5"/>
<proteinExistence type="predicted"/>
<keyword evidence="2" id="KW-1185">Reference proteome</keyword>
<evidence type="ECO:0000313" key="2">
    <source>
        <dbReference type="Proteomes" id="UP000306236"/>
    </source>
</evidence>
<name>A0A4S5BHI5_9BURK</name>
<comment type="caution">
    <text evidence="1">The sequence shown here is derived from an EMBL/GenBank/DDBJ whole genome shotgun (WGS) entry which is preliminary data.</text>
</comment>
<evidence type="ECO:0000313" key="1">
    <source>
        <dbReference type="EMBL" id="THJ31740.1"/>
    </source>
</evidence>
<reference evidence="1 2" key="1">
    <citation type="submission" date="2019-04" db="EMBL/GenBank/DDBJ databases">
        <title>Lampropedia sp YIM MLB12 draf genome.</title>
        <authorList>
            <person name="Wang Y.-X."/>
        </authorList>
    </citation>
    <scope>NUCLEOTIDE SEQUENCE [LARGE SCALE GENOMIC DNA]</scope>
    <source>
        <strain evidence="1 2">YIM MLB12</strain>
    </source>
</reference>
<dbReference type="EMBL" id="SSWX01000020">
    <property type="protein sequence ID" value="THJ31740.1"/>
    <property type="molecule type" value="Genomic_DNA"/>
</dbReference>
<dbReference type="OrthoDB" id="7009233at2"/>